<feature type="domain" description="Luciferase-like" evidence="5">
    <location>
        <begin position="4"/>
        <end position="268"/>
    </location>
</feature>
<dbReference type="EC" id="1.-.-.-" evidence="6"/>
<dbReference type="Gene3D" id="3.20.20.30">
    <property type="entry name" value="Luciferase-like domain"/>
    <property type="match status" value="1"/>
</dbReference>
<evidence type="ECO:0000256" key="4">
    <source>
        <dbReference type="ARBA" id="ARBA00023033"/>
    </source>
</evidence>
<evidence type="ECO:0000259" key="5">
    <source>
        <dbReference type="Pfam" id="PF00296"/>
    </source>
</evidence>
<dbReference type="Proteomes" id="UP000462055">
    <property type="component" value="Unassembled WGS sequence"/>
</dbReference>
<reference evidence="6" key="1">
    <citation type="submission" date="2019-12" db="EMBL/GenBank/DDBJ databases">
        <title>Actinomadura physcomitrii sp. nov., a novel actinomycete isolated from moss [Physcomitrium sphaericum (Ludw) Fuernr].</title>
        <authorList>
            <person name="Zhuang X."/>
        </authorList>
    </citation>
    <scope>NUCLEOTIDE SEQUENCE [LARGE SCALE GENOMIC DNA]</scope>
    <source>
        <strain evidence="6">LD22</strain>
    </source>
</reference>
<evidence type="ECO:0000313" key="6">
    <source>
        <dbReference type="EMBL" id="MWA04823.1"/>
    </source>
</evidence>
<evidence type="ECO:0000256" key="3">
    <source>
        <dbReference type="ARBA" id="ARBA00023002"/>
    </source>
</evidence>
<evidence type="ECO:0000256" key="2">
    <source>
        <dbReference type="ARBA" id="ARBA00022643"/>
    </source>
</evidence>
<keyword evidence="3 6" id="KW-0560">Oxidoreductase</keyword>
<dbReference type="GO" id="GO:0046306">
    <property type="term" value="P:alkanesulfonate catabolic process"/>
    <property type="evidence" value="ECO:0007669"/>
    <property type="project" value="TreeGrafter"/>
</dbReference>
<comment type="caution">
    <text evidence="6">The sequence shown here is derived from an EMBL/GenBank/DDBJ whole genome shotgun (WGS) entry which is preliminary data.</text>
</comment>
<gene>
    <name evidence="6" type="ORF">F8568_031530</name>
</gene>
<evidence type="ECO:0000313" key="7">
    <source>
        <dbReference type="Proteomes" id="UP000462055"/>
    </source>
</evidence>
<keyword evidence="1" id="KW-0285">Flavoprotein</keyword>
<dbReference type="NCBIfam" id="TIGR03619">
    <property type="entry name" value="F420_Rv2161c"/>
    <property type="match status" value="1"/>
</dbReference>
<dbReference type="InterPro" id="IPR019921">
    <property type="entry name" value="Lucif-like_OxRdtase_Rv2161c"/>
</dbReference>
<proteinExistence type="predicted"/>
<keyword evidence="2" id="KW-0288">FMN</keyword>
<evidence type="ECO:0000256" key="1">
    <source>
        <dbReference type="ARBA" id="ARBA00022630"/>
    </source>
</evidence>
<keyword evidence="7" id="KW-1185">Reference proteome</keyword>
<dbReference type="GO" id="GO:0008726">
    <property type="term" value="F:alkanesulfonate monooxygenase activity"/>
    <property type="evidence" value="ECO:0007669"/>
    <property type="project" value="TreeGrafter"/>
</dbReference>
<name>A0A6I4MGH4_9ACTN</name>
<protein>
    <submittedName>
        <fullName evidence="6">TIGR03619 family F420-dependent LLM class oxidoreductase</fullName>
        <ecNumber evidence="6">1.-.-.-</ecNumber>
    </submittedName>
</protein>
<organism evidence="6 7">
    <name type="scientific">Actinomadura physcomitrii</name>
    <dbReference type="NCBI Taxonomy" id="2650748"/>
    <lineage>
        <taxon>Bacteria</taxon>
        <taxon>Bacillati</taxon>
        <taxon>Actinomycetota</taxon>
        <taxon>Actinomycetes</taxon>
        <taxon>Streptosporangiales</taxon>
        <taxon>Thermomonosporaceae</taxon>
        <taxon>Actinomadura</taxon>
    </lineage>
</organism>
<dbReference type="PANTHER" id="PTHR42847">
    <property type="entry name" value="ALKANESULFONATE MONOOXYGENASE"/>
    <property type="match status" value="1"/>
</dbReference>
<dbReference type="AlphaFoldDB" id="A0A6I4MGH4"/>
<dbReference type="EMBL" id="WBMS02000031">
    <property type="protein sequence ID" value="MWA04823.1"/>
    <property type="molecule type" value="Genomic_DNA"/>
</dbReference>
<keyword evidence="4" id="KW-0503">Monooxygenase</keyword>
<dbReference type="InterPro" id="IPR050172">
    <property type="entry name" value="SsuD_RutA_monooxygenase"/>
</dbReference>
<dbReference type="InterPro" id="IPR011251">
    <property type="entry name" value="Luciferase-like_dom"/>
</dbReference>
<dbReference type="Pfam" id="PF00296">
    <property type="entry name" value="Bac_luciferase"/>
    <property type="match status" value="1"/>
</dbReference>
<accession>A0A6I4MGH4</accession>
<sequence length="310" mass="33693">MTCMRFGLNLPHTGGNATGDVTANLATAARTAESLGFDALFVGDHVVYPSALGSRYPHRPDGRFILSDGGRILEPLSVLNYVAALTSRIKIGTALLVLPYRNPVVVAKEVATLDVLSRGRVILGVGPGWMAEEFEALGVPFERRGAITDEAIDVIRELWTAEVPSFSGEFTSFTDVLFEPRPVQRPAPPIWIGGQSKPAIRRVVRRGDGWLAVVHSPEEYRACLDQFLEMADKAQRDPAEVTLAVSPRGKSVVETIDDIPAYQELGAEMMWIAYGHHTKSFAEMHESMHVFAERAGLTPDTGKPAEGSAA</sequence>
<dbReference type="PANTHER" id="PTHR42847:SF4">
    <property type="entry name" value="ALKANESULFONATE MONOOXYGENASE-RELATED"/>
    <property type="match status" value="1"/>
</dbReference>
<dbReference type="SUPFAM" id="SSF51679">
    <property type="entry name" value="Bacterial luciferase-like"/>
    <property type="match status" value="1"/>
</dbReference>
<dbReference type="InterPro" id="IPR036661">
    <property type="entry name" value="Luciferase-like_sf"/>
</dbReference>